<dbReference type="InterPro" id="IPR036116">
    <property type="entry name" value="FN3_sf"/>
</dbReference>
<reference evidence="6" key="1">
    <citation type="journal article" date="2016" name="Sci. Rep.">
        <title>Molecular characterization of firefly nuptial gifts: a multi-omics approach sheds light on postcopulatory sexual selection.</title>
        <authorList>
            <person name="Al-Wathiqui N."/>
            <person name="Fallon T.R."/>
            <person name="South A."/>
            <person name="Weng J.K."/>
            <person name="Lewis S.M."/>
        </authorList>
    </citation>
    <scope>NUCLEOTIDE SEQUENCE</scope>
</reference>
<keyword evidence="3" id="KW-0472">Membrane</keyword>
<dbReference type="EMBL" id="GEZM01063652">
    <property type="protein sequence ID" value="JAV69038.1"/>
    <property type="molecule type" value="Transcribed_RNA"/>
</dbReference>
<evidence type="ECO:0000256" key="3">
    <source>
        <dbReference type="SAM" id="Phobius"/>
    </source>
</evidence>
<reference evidence="7" key="3">
    <citation type="submission" date="2019-08" db="EMBL/GenBank/DDBJ databases">
        <authorList>
            <consortium name="Photinus pyralis genome working group"/>
            <person name="Fallon T.R."/>
            <person name="Sander Lower S.E."/>
            <person name="Weng J.-K."/>
        </authorList>
    </citation>
    <scope>NUCLEOTIDE SEQUENCE</scope>
    <source>
        <strain evidence="7">1611_PpyrPB1</strain>
        <tissue evidence="7">Whole body</tissue>
    </source>
</reference>
<dbReference type="AlphaFoldDB" id="A0A1Y1L5T7"/>
<keyword evidence="3" id="KW-0812">Transmembrane</keyword>
<dbReference type="Gene3D" id="2.60.40.10">
    <property type="entry name" value="Immunoglobulins"/>
    <property type="match status" value="7"/>
</dbReference>
<organism evidence="6">
    <name type="scientific">Photinus pyralis</name>
    <name type="common">Common eastern firefly</name>
    <name type="synonym">Lampyris pyralis</name>
    <dbReference type="NCBI Taxonomy" id="7054"/>
    <lineage>
        <taxon>Eukaryota</taxon>
        <taxon>Metazoa</taxon>
        <taxon>Ecdysozoa</taxon>
        <taxon>Arthropoda</taxon>
        <taxon>Hexapoda</taxon>
        <taxon>Insecta</taxon>
        <taxon>Pterygota</taxon>
        <taxon>Neoptera</taxon>
        <taxon>Endopterygota</taxon>
        <taxon>Coleoptera</taxon>
        <taxon>Polyphaga</taxon>
        <taxon>Elateriformia</taxon>
        <taxon>Elateroidea</taxon>
        <taxon>Lampyridae</taxon>
        <taxon>Lampyrinae</taxon>
        <taxon>Photinus</taxon>
    </lineage>
</organism>
<feature type="region of interest" description="Disordered" evidence="2">
    <location>
        <begin position="948"/>
        <end position="1001"/>
    </location>
</feature>
<evidence type="ECO:0000256" key="1">
    <source>
        <dbReference type="ARBA" id="ARBA00022737"/>
    </source>
</evidence>
<proteinExistence type="predicted"/>
<feature type="compositionally biased region" description="Low complexity" evidence="2">
    <location>
        <begin position="963"/>
        <end position="977"/>
    </location>
</feature>
<dbReference type="InterPro" id="IPR013783">
    <property type="entry name" value="Ig-like_fold"/>
</dbReference>
<evidence type="ECO:0000259" key="5">
    <source>
        <dbReference type="PROSITE" id="PS50853"/>
    </source>
</evidence>
<protein>
    <recommendedName>
        <fullName evidence="5">Fibronectin type-III domain-containing protein</fullName>
    </recommendedName>
</protein>
<sequence length="1180" mass="133285">MNTSKFKMGNCIWWCYIIITIIGMVAADRQCHTGVSTPGYTDPYGDINIEYGNPLDITCILNDHFLKLHPEHSSSKLYFIRGQDVIPSEMIEVLNSTSISLHIDKPPKSASVYTCKLMNNTNAVCLNNVVVGTKPLPITDFKCYSLNFDNLTCTWTAPENYAKTGYNLSYYLPTRAGRNMPSQCPHIEEMVKKGGITKLKCVWSVATKPQYRQVQRTFYFELNVTNHFGSYQFNYTFSHFPHVYSGPPENLTVVNSTTNSLYLRWSVPKSMHAFPPGLQHRILYQSQYEKQWREAGFLRTLSMEDMDNVYFNVTGLKYAHALYDIRVSLRSNAADKDDESLWSTNTTVTCFTDSKIPGIPPMTNIGSFEIISSGSTLNQREVFIYWQQIPVEVANGENFTYYVEVLENIEIRPLEITHAYAKFTNLSVDQRYTFQIWSKNTIGLSDHKSILVVPKQSDRISEPLSFTKIAFGNGQYELSWEPPRNLNMPIKNYSLFWCTHDRDRPYQCTGHLSWKELPANQTVHNITVSEDTIHQFAVSANAEESSSGMVWAACTVIHNQAIGKMKNVKISQVFSTLIQLSWKLECSDRVGSVEGFVIYYCSIVKPSVINCKGPEESLIINDSTAEQANITGLLPYETYMFAVSVITKHNSQSQKSDYQFATTLEAAPSRPYGLHVINVTNTSISLTWNRPNVTNGRLKYYHIIYNGMNETIEAEIEEYTIYNLYSYVEYSISITACTTSCSEPSVPYLVQTLVGYPEKCSQPGVTFQNNSYILVEWERPKYPRGRNEIFEVKFKEKLNGDNWTHPIINVTGTKYGIQDCGSDGKYDTFYISVRAVNIFNGERYEGSWSEELESFCHTPGSILLWMLLPFSVMFIIFMVYIGRKMYFRYLEMIDVEVKLPPGLLTIEPVNISLSDYDGCPKIEDYEILPTMADKELLLLKRSGSQNMSGDSSGCSSAHESVTASIDSATHSSNSSDSGTEQPRSSSTEELQTNSLRLRNVSANRPISNKGYVTMPMENPKTAPPAFCVLTDQTPIVSVNPSYVPVPVIQTENQKMPYVLPDHLPQSTPKDLNKPCNSSYVPLSLSQITETSKDSEMVDLVSLESYKSTDSRENLPIYMQVADPTRKVDACNCNQPPLDIVALETGYVSIGDAPAPRPPVEISASGYVPQRCFDVKTLKED</sequence>
<dbReference type="Proteomes" id="UP000327044">
    <property type="component" value="Unassembled WGS sequence"/>
</dbReference>
<feature type="compositionally biased region" description="Polar residues" evidence="2">
    <location>
        <begin position="948"/>
        <end position="962"/>
    </location>
</feature>
<evidence type="ECO:0000313" key="7">
    <source>
        <dbReference type="EMBL" id="KAB0800798.1"/>
    </source>
</evidence>
<dbReference type="SUPFAM" id="SSF49265">
    <property type="entry name" value="Fibronectin type III"/>
    <property type="match status" value="5"/>
</dbReference>
<dbReference type="InterPro" id="IPR003961">
    <property type="entry name" value="FN3_dom"/>
</dbReference>
<evidence type="ECO:0000256" key="2">
    <source>
        <dbReference type="SAM" id="MobiDB-lite"/>
    </source>
</evidence>
<keyword evidence="8" id="KW-1185">Reference proteome</keyword>
<accession>A0A1Y1L5T7</accession>
<gene>
    <name evidence="7" type="ORF">PPYR_06537</name>
</gene>
<name>A0A1Y1L5T7_PHOPY</name>
<dbReference type="PROSITE" id="PS50853">
    <property type="entry name" value="FN3"/>
    <property type="match status" value="4"/>
</dbReference>
<feature type="chain" id="PRO_5011907343" description="Fibronectin type-III domain-containing protein" evidence="4">
    <location>
        <begin position="28"/>
        <end position="1180"/>
    </location>
</feature>
<evidence type="ECO:0000313" key="6">
    <source>
        <dbReference type="EMBL" id="JAV69039.1"/>
    </source>
</evidence>
<evidence type="ECO:0000313" key="8">
    <source>
        <dbReference type="Proteomes" id="UP000327044"/>
    </source>
</evidence>
<feature type="compositionally biased region" description="Polar residues" evidence="2">
    <location>
        <begin position="978"/>
        <end position="1001"/>
    </location>
</feature>
<dbReference type="FunCoup" id="A0A1Y1L5T7">
    <property type="interactions" value="74"/>
</dbReference>
<feature type="domain" description="Fibronectin type-III" evidence="5">
    <location>
        <begin position="759"/>
        <end position="861"/>
    </location>
</feature>
<feature type="domain" description="Fibronectin type-III" evidence="5">
    <location>
        <begin position="564"/>
        <end position="666"/>
    </location>
</feature>
<feature type="transmembrane region" description="Helical" evidence="3">
    <location>
        <begin position="862"/>
        <end position="882"/>
    </location>
</feature>
<dbReference type="PANTHER" id="PTHR46708:SF11">
    <property type="entry name" value="RECEPTOR-TYPE TYROSINE-PROTEIN PHOSPHATASE ETA-LIKE"/>
    <property type="match status" value="1"/>
</dbReference>
<dbReference type="OrthoDB" id="6381660at2759"/>
<dbReference type="PANTHER" id="PTHR46708">
    <property type="entry name" value="TENASCIN"/>
    <property type="match status" value="1"/>
</dbReference>
<keyword evidence="4" id="KW-0732">Signal</keyword>
<reference evidence="7 8" key="2">
    <citation type="journal article" date="2018" name="Elife">
        <title>Firefly genomes illuminate parallel origins of bioluminescence in beetles.</title>
        <authorList>
            <person name="Fallon T.R."/>
            <person name="Lower S.E."/>
            <person name="Chang C.H."/>
            <person name="Bessho-Uehara M."/>
            <person name="Martin G.J."/>
            <person name="Bewick A.J."/>
            <person name="Behringer M."/>
            <person name="Debat H.J."/>
            <person name="Wong I."/>
            <person name="Day J.C."/>
            <person name="Suvorov A."/>
            <person name="Silva C.J."/>
            <person name="Stanger-Hall K.F."/>
            <person name="Hall D.W."/>
            <person name="Schmitz R.J."/>
            <person name="Nelson D.R."/>
            <person name="Lewis S.M."/>
            <person name="Shigenobu S."/>
            <person name="Bybee S.M."/>
            <person name="Larracuente A.M."/>
            <person name="Oba Y."/>
            <person name="Weng J.K."/>
        </authorList>
    </citation>
    <scope>NUCLEOTIDE SEQUENCE [LARGE SCALE GENOMIC DNA]</scope>
    <source>
        <strain evidence="7">1611_PpyrPB1</strain>
        <tissue evidence="7">Whole body</tissue>
    </source>
</reference>
<keyword evidence="1" id="KW-0677">Repeat</keyword>
<feature type="domain" description="Fibronectin type-III" evidence="5">
    <location>
        <begin position="247"/>
        <end position="355"/>
    </location>
</feature>
<dbReference type="EMBL" id="VVIM01000004">
    <property type="protein sequence ID" value="KAB0800798.1"/>
    <property type="molecule type" value="Genomic_DNA"/>
</dbReference>
<feature type="signal peptide" evidence="4">
    <location>
        <begin position="1"/>
        <end position="27"/>
    </location>
</feature>
<dbReference type="Pfam" id="PF00041">
    <property type="entry name" value="fn3"/>
    <property type="match status" value="2"/>
</dbReference>
<evidence type="ECO:0000256" key="4">
    <source>
        <dbReference type="SAM" id="SignalP"/>
    </source>
</evidence>
<dbReference type="SMART" id="SM00060">
    <property type="entry name" value="FN3"/>
    <property type="match status" value="6"/>
</dbReference>
<dbReference type="CDD" id="cd00063">
    <property type="entry name" value="FN3"/>
    <property type="match status" value="6"/>
</dbReference>
<dbReference type="InParanoid" id="A0A1Y1L5T7"/>
<feature type="domain" description="Fibronectin type-III" evidence="5">
    <location>
        <begin position="670"/>
        <end position="755"/>
    </location>
</feature>
<dbReference type="EMBL" id="GEZM01063651">
    <property type="protein sequence ID" value="JAV69039.1"/>
    <property type="molecule type" value="Transcribed_RNA"/>
</dbReference>
<dbReference type="InterPro" id="IPR050991">
    <property type="entry name" value="ECM_Regulatory_Proteins"/>
</dbReference>
<keyword evidence="3" id="KW-1133">Transmembrane helix</keyword>